<sequence length="92" mass="10774">MGYILPITQTSYQQYQNRTIELDKTYNGVKMVTKTEKIKSFPKKLEEHKKKKRRPTTNKNFSLELPHQKATVKFPKSSDSLKGQKSIIDVKM</sequence>
<gene>
    <name evidence="2" type="ORF">G8O30_03575</name>
</gene>
<keyword evidence="3" id="KW-1185">Reference proteome</keyword>
<feature type="region of interest" description="Disordered" evidence="1">
    <location>
        <begin position="72"/>
        <end position="92"/>
    </location>
</feature>
<evidence type="ECO:0000313" key="2">
    <source>
        <dbReference type="EMBL" id="QPC46103.1"/>
    </source>
</evidence>
<protein>
    <submittedName>
        <fullName evidence="2">Uncharacterized protein</fullName>
    </submittedName>
</protein>
<reference evidence="2 3" key="1">
    <citation type="submission" date="2019-07" db="EMBL/GenBank/DDBJ databases">
        <title>Genome sequence of 2 isolates from Red Sea Mangroves.</title>
        <authorList>
            <person name="Sefrji F."/>
            <person name="Michoud G."/>
            <person name="Merlino G."/>
            <person name="Daffonchio D."/>
        </authorList>
    </citation>
    <scope>NUCLEOTIDE SEQUENCE [LARGE SCALE GENOMIC DNA]</scope>
    <source>
        <strain evidence="2 3">R1DC41</strain>
    </source>
</reference>
<evidence type="ECO:0000256" key="1">
    <source>
        <dbReference type="SAM" id="MobiDB-lite"/>
    </source>
</evidence>
<accession>A0A7S8HET9</accession>
<organism evidence="2 3">
    <name type="scientific">Mangrovibacillus cuniculi</name>
    <dbReference type="NCBI Taxonomy" id="2593652"/>
    <lineage>
        <taxon>Bacteria</taxon>
        <taxon>Bacillati</taxon>
        <taxon>Bacillota</taxon>
        <taxon>Bacilli</taxon>
        <taxon>Bacillales</taxon>
        <taxon>Bacillaceae</taxon>
        <taxon>Mangrovibacillus</taxon>
    </lineage>
</organism>
<dbReference type="EMBL" id="CP049742">
    <property type="protein sequence ID" value="QPC46103.1"/>
    <property type="molecule type" value="Genomic_DNA"/>
</dbReference>
<dbReference type="AlphaFoldDB" id="A0A7S8HET9"/>
<dbReference type="Proteomes" id="UP000593626">
    <property type="component" value="Chromosome"/>
</dbReference>
<evidence type="ECO:0000313" key="3">
    <source>
        <dbReference type="Proteomes" id="UP000593626"/>
    </source>
</evidence>
<dbReference type="RefSeq" id="WP_239673622.1">
    <property type="nucleotide sequence ID" value="NZ_CP049742.1"/>
</dbReference>
<proteinExistence type="predicted"/>
<dbReference type="KEGG" id="mcui:G8O30_03575"/>
<name>A0A7S8HET9_9BACI</name>